<dbReference type="SUPFAM" id="SSF47336">
    <property type="entry name" value="ACP-like"/>
    <property type="match status" value="1"/>
</dbReference>
<dbReference type="EMBL" id="WNLA01000013">
    <property type="protein sequence ID" value="MTW04088.1"/>
    <property type="molecule type" value="Genomic_DNA"/>
</dbReference>
<protein>
    <recommendedName>
        <fullName evidence="3">Carrier domain-containing protein</fullName>
    </recommendedName>
</protein>
<evidence type="ECO:0000313" key="5">
    <source>
        <dbReference type="Proteomes" id="UP000484015"/>
    </source>
</evidence>
<name>A0A6L6Q4E5_9BURK</name>
<evidence type="ECO:0000256" key="2">
    <source>
        <dbReference type="ARBA" id="ARBA00022553"/>
    </source>
</evidence>
<dbReference type="GO" id="GO:0044550">
    <property type="term" value="P:secondary metabolite biosynthetic process"/>
    <property type="evidence" value="ECO:0007669"/>
    <property type="project" value="TreeGrafter"/>
</dbReference>
<dbReference type="GO" id="GO:0043041">
    <property type="term" value="P:amino acid activation for nonribosomal peptide biosynthetic process"/>
    <property type="evidence" value="ECO:0007669"/>
    <property type="project" value="TreeGrafter"/>
</dbReference>
<dbReference type="OrthoDB" id="3483265at2"/>
<feature type="domain" description="Carrier" evidence="3">
    <location>
        <begin position="5"/>
        <end position="80"/>
    </location>
</feature>
<dbReference type="PANTHER" id="PTHR45527">
    <property type="entry name" value="NONRIBOSOMAL PEPTIDE SYNTHETASE"/>
    <property type="match status" value="1"/>
</dbReference>
<evidence type="ECO:0000313" key="4">
    <source>
        <dbReference type="EMBL" id="MTW04088.1"/>
    </source>
</evidence>
<keyword evidence="1" id="KW-0596">Phosphopantetheine</keyword>
<dbReference type="PANTHER" id="PTHR45527:SF1">
    <property type="entry name" value="FATTY ACID SYNTHASE"/>
    <property type="match status" value="1"/>
</dbReference>
<proteinExistence type="predicted"/>
<dbReference type="InterPro" id="IPR020806">
    <property type="entry name" value="PKS_PP-bd"/>
</dbReference>
<dbReference type="InterPro" id="IPR009081">
    <property type="entry name" value="PP-bd_ACP"/>
</dbReference>
<keyword evidence="5" id="KW-1185">Reference proteome</keyword>
<evidence type="ECO:0000259" key="3">
    <source>
        <dbReference type="PROSITE" id="PS50075"/>
    </source>
</evidence>
<accession>A0A6L6Q4E5</accession>
<evidence type="ECO:0000256" key="1">
    <source>
        <dbReference type="ARBA" id="ARBA00022450"/>
    </source>
</evidence>
<dbReference type="RefSeq" id="WP_155440445.1">
    <property type="nucleotide sequence ID" value="NZ_WNLA01000013.1"/>
</dbReference>
<keyword evidence="2" id="KW-0597">Phosphoprotein</keyword>
<reference evidence="4 5" key="1">
    <citation type="submission" date="2019-11" db="EMBL/GenBank/DDBJ databases">
        <title>Type strains purchased from KCTC, JCM and DSMZ.</title>
        <authorList>
            <person name="Lu H."/>
        </authorList>
    </citation>
    <scope>NUCLEOTIDE SEQUENCE [LARGE SCALE GENOMIC DNA]</scope>
    <source>
        <strain evidence="4 5">KCTC 42409</strain>
    </source>
</reference>
<organism evidence="4 5">
    <name type="scientific">Pseudoduganella ginsengisoli</name>
    <dbReference type="NCBI Taxonomy" id="1462440"/>
    <lineage>
        <taxon>Bacteria</taxon>
        <taxon>Pseudomonadati</taxon>
        <taxon>Pseudomonadota</taxon>
        <taxon>Betaproteobacteria</taxon>
        <taxon>Burkholderiales</taxon>
        <taxon>Oxalobacteraceae</taxon>
        <taxon>Telluria group</taxon>
        <taxon>Pseudoduganella</taxon>
    </lineage>
</organism>
<dbReference type="Proteomes" id="UP000484015">
    <property type="component" value="Unassembled WGS sequence"/>
</dbReference>
<sequence>MDPTAEWTPLEIKIGSVWKEVLNIGALARDHNFIEMGGSSLQAVKIAFKCQRLLGRSVTAAQVMRAGTVAALARALDDGAVSGCEAA</sequence>
<dbReference type="InterPro" id="IPR036736">
    <property type="entry name" value="ACP-like_sf"/>
</dbReference>
<dbReference type="SMART" id="SM00823">
    <property type="entry name" value="PKS_PP"/>
    <property type="match status" value="1"/>
</dbReference>
<dbReference type="Pfam" id="PF00550">
    <property type="entry name" value="PP-binding"/>
    <property type="match status" value="1"/>
</dbReference>
<dbReference type="GO" id="GO:0031177">
    <property type="term" value="F:phosphopantetheine binding"/>
    <property type="evidence" value="ECO:0007669"/>
    <property type="project" value="InterPro"/>
</dbReference>
<comment type="caution">
    <text evidence="4">The sequence shown here is derived from an EMBL/GenBank/DDBJ whole genome shotgun (WGS) entry which is preliminary data.</text>
</comment>
<gene>
    <name evidence="4" type="ORF">GM668_18565</name>
</gene>
<dbReference type="AlphaFoldDB" id="A0A6L6Q4E5"/>
<dbReference type="PROSITE" id="PS50075">
    <property type="entry name" value="CARRIER"/>
    <property type="match status" value="1"/>
</dbReference>
<dbReference type="GO" id="GO:0005737">
    <property type="term" value="C:cytoplasm"/>
    <property type="evidence" value="ECO:0007669"/>
    <property type="project" value="TreeGrafter"/>
</dbReference>
<dbReference type="Gene3D" id="1.10.1200.10">
    <property type="entry name" value="ACP-like"/>
    <property type="match status" value="1"/>
</dbReference>